<evidence type="ECO:0000256" key="12">
    <source>
        <dbReference type="SAM" id="MobiDB-lite"/>
    </source>
</evidence>
<keyword evidence="3 11" id="KW-0723">Serine/threonine-protein kinase</keyword>
<dbReference type="PANTHER" id="PTHR24346:SF109">
    <property type="entry name" value="PROTEIN KINASE DOMAIN-CONTAINING PROTEIN"/>
    <property type="match status" value="1"/>
</dbReference>
<evidence type="ECO:0000256" key="2">
    <source>
        <dbReference type="ARBA" id="ARBA00012513"/>
    </source>
</evidence>
<reference evidence="16" key="1">
    <citation type="journal article" date="2011" name="Nature">
        <title>Genome sequence and analysis of the tuber crop potato.</title>
        <authorList>
            <consortium name="The Potato Genome Sequencing Consortium"/>
        </authorList>
    </citation>
    <scope>NUCLEOTIDE SEQUENCE [LARGE SCALE GENOMIC DNA]</scope>
    <source>
        <strain evidence="16">cv. DM1-3 516 R44</strain>
    </source>
</reference>
<comment type="catalytic activity">
    <reaction evidence="9">
        <text>L-seryl-[protein] + ATP = O-phospho-L-seryl-[protein] + ADP + H(+)</text>
        <dbReference type="Rhea" id="RHEA:17989"/>
        <dbReference type="Rhea" id="RHEA-COMP:9863"/>
        <dbReference type="Rhea" id="RHEA-COMP:11604"/>
        <dbReference type="ChEBI" id="CHEBI:15378"/>
        <dbReference type="ChEBI" id="CHEBI:29999"/>
        <dbReference type="ChEBI" id="CHEBI:30616"/>
        <dbReference type="ChEBI" id="CHEBI:83421"/>
        <dbReference type="ChEBI" id="CHEBI:456216"/>
        <dbReference type="EC" id="2.7.11.1"/>
    </reaction>
</comment>
<feature type="domain" description="Protein kinase" evidence="13">
    <location>
        <begin position="17"/>
        <end position="269"/>
    </location>
</feature>
<evidence type="ECO:0000256" key="11">
    <source>
        <dbReference type="RuleBase" id="RU000304"/>
    </source>
</evidence>
<dbReference type="ExpressionAtlas" id="M1CA54">
    <property type="expression patterns" value="baseline"/>
</dbReference>
<dbReference type="InterPro" id="IPR000719">
    <property type="entry name" value="Prot_kinase_dom"/>
</dbReference>
<dbReference type="EnsemblPlants" id="PGSC0003DMT400063154">
    <property type="protein sequence ID" value="PGSC0003DMT400063154"/>
    <property type="gene ID" value="PGSC0003DMG400024561"/>
</dbReference>
<keyword evidence="6" id="KW-0418">Kinase</keyword>
<evidence type="ECO:0000313" key="16">
    <source>
        <dbReference type="Proteomes" id="UP000011115"/>
    </source>
</evidence>
<evidence type="ECO:0000259" key="14">
    <source>
        <dbReference type="PROSITE" id="PS50030"/>
    </source>
</evidence>
<dbReference type="Gramene" id="PGSC0003DMT400063154">
    <property type="protein sequence ID" value="PGSC0003DMT400063154"/>
    <property type="gene ID" value="PGSC0003DMG400024561"/>
</dbReference>
<dbReference type="CDD" id="cd14335">
    <property type="entry name" value="UBA_SnRK1_plant"/>
    <property type="match status" value="1"/>
</dbReference>
<dbReference type="Proteomes" id="UP000011115">
    <property type="component" value="Unassembled WGS sequence"/>
</dbReference>
<evidence type="ECO:0000256" key="4">
    <source>
        <dbReference type="ARBA" id="ARBA00022679"/>
    </source>
</evidence>
<dbReference type="InterPro" id="IPR015940">
    <property type="entry name" value="UBA"/>
</dbReference>
<dbReference type="SMART" id="SM00220">
    <property type="entry name" value="S_TKc"/>
    <property type="match status" value="1"/>
</dbReference>
<evidence type="ECO:0000313" key="15">
    <source>
        <dbReference type="EnsemblPlants" id="PGSC0003DMT400063154"/>
    </source>
</evidence>
<dbReference type="InterPro" id="IPR017441">
    <property type="entry name" value="Protein_kinase_ATP_BS"/>
</dbReference>
<evidence type="ECO:0000259" key="13">
    <source>
        <dbReference type="PROSITE" id="PS50011"/>
    </source>
</evidence>
<dbReference type="InterPro" id="IPR011009">
    <property type="entry name" value="Kinase-like_dom_sf"/>
</dbReference>
<feature type="binding site" evidence="10">
    <location>
        <position position="46"/>
    </location>
    <ligand>
        <name>ATP</name>
        <dbReference type="ChEBI" id="CHEBI:30616"/>
    </ligand>
</feature>
<dbReference type="PROSITE" id="PS50011">
    <property type="entry name" value="PROTEIN_KINASE_DOM"/>
    <property type="match status" value="1"/>
</dbReference>
<comment type="similarity">
    <text evidence="1">Belongs to the protein kinase superfamily. CAMK Ser/Thr protein kinase family. SNF1 subfamily.</text>
</comment>
<dbReference type="CDD" id="cd14079">
    <property type="entry name" value="STKc_AMPK_alpha"/>
    <property type="match status" value="1"/>
</dbReference>
<accession>M1CA54</accession>
<proteinExistence type="inferred from homology"/>
<reference evidence="15" key="2">
    <citation type="submission" date="2015-06" db="UniProtKB">
        <authorList>
            <consortium name="EnsemblPlants"/>
        </authorList>
    </citation>
    <scope>IDENTIFICATION</scope>
    <source>
        <strain evidence="15">DM1-3 516 R44</strain>
    </source>
</reference>
<name>M1CA54_SOLTU</name>
<gene>
    <name evidence="15" type="primary">PKIN1</name>
</gene>
<evidence type="ECO:0000256" key="1">
    <source>
        <dbReference type="ARBA" id="ARBA00006234"/>
    </source>
</evidence>
<dbReference type="FunFam" id="1.10.510.10:FF:000544">
    <property type="entry name" value="Non-specific serine/threonine protein kinase"/>
    <property type="match status" value="1"/>
</dbReference>
<evidence type="ECO:0000256" key="3">
    <source>
        <dbReference type="ARBA" id="ARBA00022527"/>
    </source>
</evidence>
<evidence type="ECO:0000256" key="5">
    <source>
        <dbReference type="ARBA" id="ARBA00022741"/>
    </source>
</evidence>
<evidence type="ECO:0000256" key="8">
    <source>
        <dbReference type="ARBA" id="ARBA00047899"/>
    </source>
</evidence>
<evidence type="ECO:0000256" key="9">
    <source>
        <dbReference type="ARBA" id="ARBA00048679"/>
    </source>
</evidence>
<dbReference type="AlphaFoldDB" id="M1CA54"/>
<dbReference type="GO" id="GO:0004674">
    <property type="term" value="F:protein serine/threonine kinase activity"/>
    <property type="evidence" value="ECO:0007669"/>
    <property type="project" value="UniProtKB-KW"/>
</dbReference>
<sequence length="442" mass="50428">MSSRGGGIAESPYLRNYRVGKTLGHGSFGKVKIAEHLLTGHKVAIKILNRRKMKTPDMEEKLRREIKICRLFVHPHVIRLYEVIETPTDIYVVMEYVKSGELFDYIVEKGRLQEDEARKFFQQIIAGVEYCHKNMVVHRDLKPENLLLDARRNVKIADFGLGNIMRDGHFLKTSCGSPNYAAPEVVSGKLYAGPEVDVWSCGVILYALLCGTLPFDDENIPNLFKKIKSGVYTLPSHLSPLARDLIPRMLIVDPMKRISVPDIRQHQWFKIHLPRYLAVPPPDARQHLKKLDEEILQQVSRMRIDRDQLLDSLQKRIQDDATVAYYLLYDNRSMASSGYLGDEFQESVDCYSPGLFPNLDLQLSTGNGVSEESLRRPFRKEKMWLVGLQVNFFAAYVMEILCEFPHFTLITFSVSSKSKGDHESGSGDSAGTKCSMEKNWAL</sequence>
<comment type="catalytic activity">
    <reaction evidence="8">
        <text>L-threonyl-[protein] + ATP = O-phospho-L-threonyl-[protein] + ADP + H(+)</text>
        <dbReference type="Rhea" id="RHEA:46608"/>
        <dbReference type="Rhea" id="RHEA-COMP:11060"/>
        <dbReference type="Rhea" id="RHEA-COMP:11605"/>
        <dbReference type="ChEBI" id="CHEBI:15378"/>
        <dbReference type="ChEBI" id="CHEBI:30013"/>
        <dbReference type="ChEBI" id="CHEBI:30616"/>
        <dbReference type="ChEBI" id="CHEBI:61977"/>
        <dbReference type="ChEBI" id="CHEBI:456216"/>
        <dbReference type="EC" id="2.7.11.1"/>
    </reaction>
</comment>
<evidence type="ECO:0000256" key="7">
    <source>
        <dbReference type="ARBA" id="ARBA00022840"/>
    </source>
</evidence>
<dbReference type="SUPFAM" id="SSF56112">
    <property type="entry name" value="Protein kinase-like (PK-like)"/>
    <property type="match status" value="1"/>
</dbReference>
<evidence type="ECO:0000256" key="10">
    <source>
        <dbReference type="PROSITE-ProRule" id="PRU10141"/>
    </source>
</evidence>
<dbReference type="PROSITE" id="PS00108">
    <property type="entry name" value="PROTEIN_KINASE_ST"/>
    <property type="match status" value="1"/>
</dbReference>
<keyword evidence="5 10" id="KW-0547">Nucleotide-binding</keyword>
<keyword evidence="7 10" id="KW-0067">ATP-binding</keyword>
<organism evidence="15 16">
    <name type="scientific">Solanum tuberosum</name>
    <name type="common">Potato</name>
    <dbReference type="NCBI Taxonomy" id="4113"/>
    <lineage>
        <taxon>Eukaryota</taxon>
        <taxon>Viridiplantae</taxon>
        <taxon>Streptophyta</taxon>
        <taxon>Embryophyta</taxon>
        <taxon>Tracheophyta</taxon>
        <taxon>Spermatophyta</taxon>
        <taxon>Magnoliopsida</taxon>
        <taxon>eudicotyledons</taxon>
        <taxon>Gunneridae</taxon>
        <taxon>Pentapetalae</taxon>
        <taxon>asterids</taxon>
        <taxon>lamiids</taxon>
        <taxon>Solanales</taxon>
        <taxon>Solanaceae</taxon>
        <taxon>Solanoideae</taxon>
        <taxon>Solaneae</taxon>
        <taxon>Solanum</taxon>
    </lineage>
</organism>
<evidence type="ECO:0000256" key="6">
    <source>
        <dbReference type="ARBA" id="ARBA00022777"/>
    </source>
</evidence>
<dbReference type="PANTHER" id="PTHR24346">
    <property type="entry name" value="MAP/MICROTUBULE AFFINITY-REGULATING KINASE"/>
    <property type="match status" value="1"/>
</dbReference>
<keyword evidence="4" id="KW-0808">Transferase</keyword>
<dbReference type="GO" id="GO:0005524">
    <property type="term" value="F:ATP binding"/>
    <property type="evidence" value="ECO:0007669"/>
    <property type="project" value="UniProtKB-UniRule"/>
</dbReference>
<dbReference type="InterPro" id="IPR008271">
    <property type="entry name" value="Ser/Thr_kinase_AS"/>
</dbReference>
<dbReference type="EC" id="2.7.11.1" evidence="2"/>
<dbReference type="OrthoDB" id="193931at2759"/>
<dbReference type="Gene3D" id="1.10.510.10">
    <property type="entry name" value="Transferase(Phosphotransferase) domain 1"/>
    <property type="match status" value="1"/>
</dbReference>
<protein>
    <recommendedName>
        <fullName evidence="2">non-specific serine/threonine protein kinase</fullName>
        <ecNumber evidence="2">2.7.11.1</ecNumber>
    </recommendedName>
</protein>
<dbReference type="Pfam" id="PF00069">
    <property type="entry name" value="Pkinase"/>
    <property type="match status" value="1"/>
</dbReference>
<keyword evidence="16" id="KW-1185">Reference proteome</keyword>
<dbReference type="PROSITE" id="PS50030">
    <property type="entry name" value="UBA"/>
    <property type="match status" value="1"/>
</dbReference>
<feature type="domain" description="UBA" evidence="14">
    <location>
        <begin position="290"/>
        <end position="330"/>
    </location>
</feature>
<dbReference type="SMR" id="M1CA54"/>
<dbReference type="PROSITE" id="PS00107">
    <property type="entry name" value="PROTEIN_KINASE_ATP"/>
    <property type="match status" value="1"/>
</dbReference>
<dbReference type="FunFam" id="3.30.200.20:FF:000236">
    <property type="entry name" value="Non-specific serine/threonine protein kinase"/>
    <property type="match status" value="1"/>
</dbReference>
<feature type="region of interest" description="Disordered" evidence="12">
    <location>
        <begin position="421"/>
        <end position="442"/>
    </location>
</feature>